<evidence type="ECO:0000259" key="1">
    <source>
        <dbReference type="Pfam" id="PF03478"/>
    </source>
</evidence>
<sequence length="147" mass="16932">MMIHGEDEEITFCRKGKGLCQAKLNDPILDMVFFKGKLYALTQGEGLFVLIIEENKDSRPAVSTVKQMIADSHYPSFPILDIWGSPIVEAQYLRHYLVVSRGRLLMVRRWLDDPREVNAGDGDRTLSFEVFMVNNELVGWMEHERTV</sequence>
<feature type="domain" description="KIB1-4 beta-propeller" evidence="1">
    <location>
        <begin position="1"/>
        <end position="142"/>
    </location>
</feature>
<organism evidence="2">
    <name type="scientific">Arundo donax</name>
    <name type="common">Giant reed</name>
    <name type="synonym">Donax arundinaceus</name>
    <dbReference type="NCBI Taxonomy" id="35708"/>
    <lineage>
        <taxon>Eukaryota</taxon>
        <taxon>Viridiplantae</taxon>
        <taxon>Streptophyta</taxon>
        <taxon>Embryophyta</taxon>
        <taxon>Tracheophyta</taxon>
        <taxon>Spermatophyta</taxon>
        <taxon>Magnoliopsida</taxon>
        <taxon>Liliopsida</taxon>
        <taxon>Poales</taxon>
        <taxon>Poaceae</taxon>
        <taxon>PACMAD clade</taxon>
        <taxon>Arundinoideae</taxon>
        <taxon>Arundineae</taxon>
        <taxon>Arundo</taxon>
    </lineage>
</organism>
<proteinExistence type="predicted"/>
<reference evidence="2" key="2">
    <citation type="journal article" date="2015" name="Data Brief">
        <title>Shoot transcriptome of the giant reed, Arundo donax.</title>
        <authorList>
            <person name="Barrero R.A."/>
            <person name="Guerrero F.D."/>
            <person name="Moolhuijzen P."/>
            <person name="Goolsby J.A."/>
            <person name="Tidwell J."/>
            <person name="Bellgard S.E."/>
            <person name="Bellgard M.I."/>
        </authorList>
    </citation>
    <scope>NUCLEOTIDE SEQUENCE</scope>
    <source>
        <tissue evidence="2">Shoot tissue taken approximately 20 cm above the soil surface</tissue>
    </source>
</reference>
<name>A0A0A9HHM1_ARUDO</name>
<dbReference type="Pfam" id="PF03478">
    <property type="entry name" value="Beta-prop_KIB1-4"/>
    <property type="match status" value="1"/>
</dbReference>
<evidence type="ECO:0000313" key="2">
    <source>
        <dbReference type="EMBL" id="JAE35319.1"/>
    </source>
</evidence>
<accession>A0A0A9HHM1</accession>
<dbReference type="EMBL" id="GBRH01162577">
    <property type="protein sequence ID" value="JAE35319.1"/>
    <property type="molecule type" value="Transcribed_RNA"/>
</dbReference>
<protein>
    <recommendedName>
        <fullName evidence="1">KIB1-4 beta-propeller domain-containing protein</fullName>
    </recommendedName>
</protein>
<dbReference type="PANTHER" id="PTHR33110:SF78">
    <property type="entry name" value="OS06G0148900 PROTEIN"/>
    <property type="match status" value="1"/>
</dbReference>
<dbReference type="AlphaFoldDB" id="A0A0A9HHM1"/>
<dbReference type="InterPro" id="IPR005174">
    <property type="entry name" value="KIB1-4_b-propeller"/>
</dbReference>
<dbReference type="PANTHER" id="PTHR33110">
    <property type="entry name" value="F-BOX/KELCH-REPEAT PROTEIN-RELATED"/>
    <property type="match status" value="1"/>
</dbReference>
<reference evidence="2" key="1">
    <citation type="submission" date="2014-09" db="EMBL/GenBank/DDBJ databases">
        <authorList>
            <person name="Magalhaes I.L.F."/>
            <person name="Oliveira U."/>
            <person name="Santos F.R."/>
            <person name="Vidigal T.H.D.A."/>
            <person name="Brescovit A.D."/>
            <person name="Santos A.J."/>
        </authorList>
    </citation>
    <scope>NUCLEOTIDE SEQUENCE</scope>
    <source>
        <tissue evidence="2">Shoot tissue taken approximately 20 cm above the soil surface</tissue>
    </source>
</reference>